<feature type="domain" description="Heparin-sulfate lyase N-terminal" evidence="7">
    <location>
        <begin position="131"/>
        <end position="347"/>
    </location>
</feature>
<evidence type="ECO:0000259" key="7">
    <source>
        <dbReference type="Pfam" id="PF16889"/>
    </source>
</evidence>
<accession>A0A371JRS3</accession>
<evidence type="ECO:0000313" key="8">
    <source>
        <dbReference type="EMBL" id="RDY60197.1"/>
    </source>
</evidence>
<dbReference type="Pfam" id="PF07940">
    <property type="entry name" value="Hepar_II_III_C"/>
    <property type="match status" value="1"/>
</dbReference>
<dbReference type="AlphaFoldDB" id="A0A371JRS3"/>
<name>A0A371JRS3_9FLAO</name>
<dbReference type="InterPro" id="IPR012480">
    <property type="entry name" value="Hepar_II_III_C"/>
</dbReference>
<organism evidence="8 9">
    <name type="scientific">Flagellimonas nanhaiensis</name>
    <dbReference type="NCBI Taxonomy" id="2292706"/>
    <lineage>
        <taxon>Bacteria</taxon>
        <taxon>Pseudomonadati</taxon>
        <taxon>Bacteroidota</taxon>
        <taxon>Flavobacteriia</taxon>
        <taxon>Flavobacteriales</taxon>
        <taxon>Flavobacteriaceae</taxon>
        <taxon>Flagellimonas</taxon>
    </lineage>
</organism>
<gene>
    <name evidence="8" type="ORF">DX873_12790</name>
</gene>
<dbReference type="RefSeq" id="WP_116184807.1">
    <property type="nucleotide sequence ID" value="NZ_QTJX01000002.1"/>
</dbReference>
<evidence type="ECO:0000256" key="3">
    <source>
        <dbReference type="ARBA" id="ARBA00022764"/>
    </source>
</evidence>
<evidence type="ECO:0000256" key="4">
    <source>
        <dbReference type="ARBA" id="ARBA00023239"/>
    </source>
</evidence>
<dbReference type="PANTHER" id="PTHR39210">
    <property type="entry name" value="HEPARIN-SULFATE LYASE"/>
    <property type="match status" value="1"/>
</dbReference>
<evidence type="ECO:0000256" key="2">
    <source>
        <dbReference type="ARBA" id="ARBA00022729"/>
    </source>
</evidence>
<dbReference type="InterPro" id="IPR008929">
    <property type="entry name" value="Chondroitin_lyas"/>
</dbReference>
<dbReference type="Gene3D" id="2.70.98.70">
    <property type="match status" value="1"/>
</dbReference>
<dbReference type="PANTHER" id="PTHR39210:SF1">
    <property type="entry name" value="HEPARIN-SULFATE LYASE"/>
    <property type="match status" value="1"/>
</dbReference>
<keyword evidence="2 5" id="KW-0732">Signal</keyword>
<dbReference type="Proteomes" id="UP000261828">
    <property type="component" value="Unassembled WGS sequence"/>
</dbReference>
<dbReference type="Pfam" id="PF16889">
    <property type="entry name" value="Hepar_II_III_N"/>
    <property type="match status" value="1"/>
</dbReference>
<dbReference type="OrthoDB" id="7335480at2"/>
<comment type="subcellular location">
    <subcellularLocation>
        <location evidence="1">Periplasm</location>
    </subcellularLocation>
</comment>
<protein>
    <submittedName>
        <fullName evidence="8">Heparinase</fullName>
    </submittedName>
</protein>
<proteinExistence type="predicted"/>
<evidence type="ECO:0000256" key="5">
    <source>
        <dbReference type="SAM" id="SignalP"/>
    </source>
</evidence>
<evidence type="ECO:0000313" key="9">
    <source>
        <dbReference type="Proteomes" id="UP000261828"/>
    </source>
</evidence>
<reference evidence="8 9" key="1">
    <citation type="submission" date="2018-08" db="EMBL/GenBank/DDBJ databases">
        <title>Muricauda nanhaiensis sp. nov., isolated from seawater of the South China Sea.</title>
        <authorList>
            <person name="Dang Y."/>
        </authorList>
    </citation>
    <scope>NUCLEOTIDE SEQUENCE [LARGE SCALE GENOMIC DNA]</scope>
    <source>
        <strain evidence="8 9">SM1704</strain>
    </source>
</reference>
<dbReference type="Gene3D" id="1.50.10.100">
    <property type="entry name" value="Chondroitin AC/alginate lyase"/>
    <property type="match status" value="1"/>
</dbReference>
<keyword evidence="4" id="KW-0456">Lyase</keyword>
<evidence type="ECO:0000256" key="1">
    <source>
        <dbReference type="ARBA" id="ARBA00004418"/>
    </source>
</evidence>
<feature type="domain" description="Heparinase II/III-like C-terminal" evidence="6">
    <location>
        <begin position="407"/>
        <end position="578"/>
    </location>
</feature>
<comment type="caution">
    <text evidence="8">The sequence shown here is derived from an EMBL/GenBank/DDBJ whole genome shotgun (WGS) entry which is preliminary data.</text>
</comment>
<sequence length="748" mass="87126">MKAKRILTILFLLTTMGLMGQEISSTEIISNSDLHKYLKKEQRIDLLGSETPTASHLAKYFRQVFSERYFYDWKNFEVRFKLYKDLYKDRKASHLRRASEHMERFEAQTKWQLPFNDKTGKPLDTYSFRHLARQHKMLDIAFSYFYQEKDPKFIEYFLKQKSSLNAALTANEFETSSTGNGVYEGLRSGYRILNWLQIHNMFLGETAYSDEEQLNTIATLLQTAAELYESNPEFVPGNHQTRGMSALAMVSILFRDFEDTEKWYHHSMKILEEHLKAEINDDGFQFERSLHYHLSDIENYFYVYQLAMLNKQEVSEIWTNKMNALFTTLTKVAYPDGTAPALQDDTDRPWAERNIISDFMALGYLLFKDPVMGYFADDRLNHELYWFVNKEKLEELKEIKTQKPDIGSVAFHDTGYFIMRDGWEQDSNVMIVTAGLDDKKPDHQHGDMLGVQAWANGKVILPNYLVRYSLDDFQLFKNSMVKNVALVDDELQGKIWTPNKGRTGFGKFGRLPHPKVLVWNSTEEMDLFVGTHNGFEDIDTQYSRQVIFLKKNFWIIKDNFKSEEKRDFRQVWQGHYTMEQAPNHILSSFENGSGCSIFQLNSVDSIDTQGKRGKEWTIMTKNNVDEFEFVTIILPFDSYLNVIGQSEGKTYFGDWVLNVSPWSTVGPDSVSITNGPKHFFFSVDSISKGNIQIKFSERADVYLEQKENQLKIKSLVANQMTAEISYRNSKKKEMAPIMPGEMVTIKLD</sequence>
<dbReference type="GO" id="GO:0042597">
    <property type="term" value="C:periplasmic space"/>
    <property type="evidence" value="ECO:0007669"/>
    <property type="project" value="UniProtKB-SubCell"/>
</dbReference>
<keyword evidence="3" id="KW-0574">Periplasm</keyword>
<keyword evidence="9" id="KW-1185">Reference proteome</keyword>
<dbReference type="EMBL" id="QTJX01000002">
    <property type="protein sequence ID" value="RDY60197.1"/>
    <property type="molecule type" value="Genomic_DNA"/>
</dbReference>
<dbReference type="InterPro" id="IPR031680">
    <property type="entry name" value="Hepar_II_III_N"/>
</dbReference>
<feature type="chain" id="PRO_5017069113" evidence="5">
    <location>
        <begin position="21"/>
        <end position="748"/>
    </location>
</feature>
<dbReference type="SUPFAM" id="SSF48230">
    <property type="entry name" value="Chondroitin AC/alginate lyase"/>
    <property type="match status" value="1"/>
</dbReference>
<evidence type="ECO:0000259" key="6">
    <source>
        <dbReference type="Pfam" id="PF07940"/>
    </source>
</evidence>
<feature type="signal peptide" evidence="5">
    <location>
        <begin position="1"/>
        <end position="20"/>
    </location>
</feature>
<dbReference type="GO" id="GO:0016829">
    <property type="term" value="F:lyase activity"/>
    <property type="evidence" value="ECO:0007669"/>
    <property type="project" value="UniProtKB-KW"/>
</dbReference>